<name>A8S9C9_9FIRM</name>
<comment type="caution">
    <text evidence="1">The sequence shown here is derived from an EMBL/GenBank/DDBJ whole genome shotgun (WGS) entry which is preliminary data.</text>
</comment>
<protein>
    <submittedName>
        <fullName evidence="1">Uncharacterized protein</fullName>
    </submittedName>
</protein>
<dbReference type="EMBL" id="ABED02000022">
    <property type="protein sequence ID" value="EDP22210.1"/>
    <property type="molecule type" value="Genomic_DNA"/>
</dbReference>
<reference evidence="1 2" key="1">
    <citation type="submission" date="2007-09" db="EMBL/GenBank/DDBJ databases">
        <title>Draft genome sequence of Faecalibacterium prausnitzii M21/2.</title>
        <authorList>
            <person name="Sudarsanam P."/>
            <person name="Ley R."/>
            <person name="Guruge J."/>
            <person name="Turnbaugh P.J."/>
            <person name="Mahowald M."/>
            <person name="Liep D."/>
            <person name="Gordon J."/>
        </authorList>
    </citation>
    <scope>NUCLEOTIDE SEQUENCE [LARGE SCALE GENOMIC DNA]</scope>
    <source>
        <strain evidence="1 2">M21/2</strain>
    </source>
</reference>
<evidence type="ECO:0000313" key="1">
    <source>
        <dbReference type="EMBL" id="EDP22210.1"/>
    </source>
</evidence>
<dbReference type="Proteomes" id="UP000005945">
    <property type="component" value="Unassembled WGS sequence"/>
</dbReference>
<dbReference type="AlphaFoldDB" id="A8S9C9"/>
<sequence length="44" mass="4662">MTPASTTAECRGEPLPGVPVTALRGARFPAGERAIRVEPWNADI</sequence>
<evidence type="ECO:0000313" key="2">
    <source>
        <dbReference type="Proteomes" id="UP000005945"/>
    </source>
</evidence>
<dbReference type="HOGENOM" id="CLU_3216532_0_0_9"/>
<gene>
    <name evidence="1" type="ORF">FAEPRAM212_01019</name>
</gene>
<proteinExistence type="predicted"/>
<reference evidence="1 2" key="2">
    <citation type="submission" date="2007-09" db="EMBL/GenBank/DDBJ databases">
        <authorList>
            <person name="Fulton L."/>
            <person name="Clifton S."/>
            <person name="Fulton B."/>
            <person name="Xu J."/>
            <person name="Minx P."/>
            <person name="Pepin K.H."/>
            <person name="Johnson M."/>
            <person name="Thiruvilangam P."/>
            <person name="Bhonagiri V."/>
            <person name="Nash W.E."/>
            <person name="Mardis E.R."/>
            <person name="Wilson R.K."/>
        </authorList>
    </citation>
    <scope>NUCLEOTIDE SEQUENCE [LARGE SCALE GENOMIC DNA]</scope>
    <source>
        <strain evidence="1 2">M21/2</strain>
    </source>
</reference>
<accession>A8S9C9</accession>
<organism evidence="1 2">
    <name type="scientific">Faecalibacterium prausnitzii M21/2</name>
    <dbReference type="NCBI Taxonomy" id="411485"/>
    <lineage>
        <taxon>Bacteria</taxon>
        <taxon>Bacillati</taxon>
        <taxon>Bacillota</taxon>
        <taxon>Clostridia</taxon>
        <taxon>Eubacteriales</taxon>
        <taxon>Oscillospiraceae</taxon>
        <taxon>Faecalibacterium</taxon>
    </lineage>
</organism>